<evidence type="ECO:0000313" key="1">
    <source>
        <dbReference type="EMBL" id="MCG2591060.1"/>
    </source>
</evidence>
<organism evidence="1 2">
    <name type="scientific">Rhodohalobacter sulfatireducens</name>
    <dbReference type="NCBI Taxonomy" id="2911366"/>
    <lineage>
        <taxon>Bacteria</taxon>
        <taxon>Pseudomonadati</taxon>
        <taxon>Balneolota</taxon>
        <taxon>Balneolia</taxon>
        <taxon>Balneolales</taxon>
        <taxon>Balneolaceae</taxon>
        <taxon>Rhodohalobacter</taxon>
    </lineage>
</organism>
<comment type="caution">
    <text evidence="1">The sequence shown here is derived from an EMBL/GenBank/DDBJ whole genome shotgun (WGS) entry which is preliminary data.</text>
</comment>
<reference evidence="1" key="2">
    <citation type="submission" date="2024-05" db="EMBL/GenBank/DDBJ databases">
        <title>Rhodohalobacter halophilus gen. nov., sp. nov., a moderately halophilic member of the family Balneolaceae.</title>
        <authorList>
            <person name="Xia J."/>
        </authorList>
    </citation>
    <scope>NUCLEOTIDE SEQUENCE</scope>
    <source>
        <strain evidence="1">WB101</strain>
    </source>
</reference>
<proteinExistence type="predicted"/>
<reference evidence="1" key="1">
    <citation type="submission" date="2022-01" db="EMBL/GenBank/DDBJ databases">
        <authorList>
            <person name="Wang Y."/>
        </authorList>
    </citation>
    <scope>NUCLEOTIDE SEQUENCE</scope>
    <source>
        <strain evidence="1">WB101</strain>
    </source>
</reference>
<sequence length="154" mass="17848">MIKYLFIAILAFSWTDALSQSIGISPVSHKLWGDTRDMSEFYLEYKFVGLHYFHNWDDTRYMRKGTDEIIEQTSAFAISVIPLDLTYFRAGMIAFDRRFPVDVASRVQFLLEASIPIRRFTISYRHISNGFGLFNEINPGVDSFSVKVHFGNVE</sequence>
<protein>
    <recommendedName>
        <fullName evidence="3">Acyloxyacyl hydrolase</fullName>
    </recommendedName>
</protein>
<gene>
    <name evidence="1" type="ORF">L6773_20990</name>
</gene>
<evidence type="ECO:0008006" key="3">
    <source>
        <dbReference type="Google" id="ProtNLM"/>
    </source>
</evidence>
<name>A0ABS9KJN3_9BACT</name>
<accession>A0ABS9KJN3</accession>
<dbReference type="RefSeq" id="WP_237856613.1">
    <property type="nucleotide sequence ID" value="NZ_JAKLWS010000061.1"/>
</dbReference>
<keyword evidence="2" id="KW-1185">Reference proteome</keyword>
<evidence type="ECO:0000313" key="2">
    <source>
        <dbReference type="Proteomes" id="UP001165366"/>
    </source>
</evidence>
<dbReference type="EMBL" id="JAKLWS010000061">
    <property type="protein sequence ID" value="MCG2591060.1"/>
    <property type="molecule type" value="Genomic_DNA"/>
</dbReference>
<dbReference type="Proteomes" id="UP001165366">
    <property type="component" value="Unassembled WGS sequence"/>
</dbReference>